<evidence type="ECO:0000313" key="1">
    <source>
        <dbReference type="EMBL" id="AMO94487.1"/>
    </source>
</evidence>
<reference evidence="1 2" key="1">
    <citation type="submission" date="2015-11" db="EMBL/GenBank/DDBJ databases">
        <title>Exploring the genomic traits of fungus-feeding bacterial genus Collimonas.</title>
        <authorList>
            <person name="Song C."/>
            <person name="Schmidt R."/>
            <person name="de Jager V."/>
            <person name="Krzyzanowska D."/>
            <person name="Jongedijk E."/>
            <person name="Cankar K."/>
            <person name="Beekwilder J."/>
            <person name="van Veen A."/>
            <person name="de Boer W."/>
            <person name="van Veen J.A."/>
            <person name="Garbeva P."/>
        </authorList>
    </citation>
    <scope>NUCLEOTIDE SEQUENCE [LARGE SCALE GENOMIC DNA]</scope>
    <source>
        <strain evidence="1 2">Ter6</strain>
    </source>
</reference>
<accession>A0A127P9Q1</accession>
<organism evidence="1">
    <name type="scientific">Collimonas fungivorans</name>
    <dbReference type="NCBI Taxonomy" id="158899"/>
    <lineage>
        <taxon>Bacteria</taxon>
        <taxon>Pseudomonadati</taxon>
        <taxon>Pseudomonadota</taxon>
        <taxon>Betaproteobacteria</taxon>
        <taxon>Burkholderiales</taxon>
        <taxon>Oxalobacteraceae</taxon>
        <taxon>Collimonas</taxon>
    </lineage>
</organism>
<sequence>MVDNKAARRVGTSCPCVTVITGVRARVAPKQVCTSSEFTRGHDVPTLRESRIFADMHGLGDKDEGNPAENNRCHSIIGPGQLLATLSSGASRW</sequence>
<dbReference type="AlphaFoldDB" id="A0A127P9Q1"/>
<protein>
    <submittedName>
        <fullName evidence="1">Uncharacterized protein</fullName>
    </submittedName>
</protein>
<dbReference type="Proteomes" id="UP000072421">
    <property type="component" value="Chromosome"/>
</dbReference>
<evidence type="ECO:0000313" key="2">
    <source>
        <dbReference type="Proteomes" id="UP000072421"/>
    </source>
</evidence>
<dbReference type="EMBL" id="CP013232">
    <property type="protein sequence ID" value="AMO94487.1"/>
    <property type="molecule type" value="Genomic_DNA"/>
</dbReference>
<proteinExistence type="predicted"/>
<name>A0A127P9Q1_9BURK</name>
<gene>
    <name evidence="1" type="ORF">CFter6_1790</name>
</gene>